<dbReference type="AlphaFoldDB" id="R7TMG0"/>
<gene>
    <name evidence="9" type="ORF">CAPTEDRAFT_194277</name>
</gene>
<feature type="domain" description="Sushi" evidence="8">
    <location>
        <begin position="86"/>
        <end position="143"/>
    </location>
</feature>
<evidence type="ECO:0000256" key="6">
    <source>
        <dbReference type="PROSITE-ProRule" id="PRU00302"/>
    </source>
</evidence>
<dbReference type="PANTHER" id="PTHR46393">
    <property type="entry name" value="SUSHI DOMAIN-CONTAINING PROTEIN"/>
    <property type="match status" value="1"/>
</dbReference>
<sequence length="260" mass="27849">MESGTRLLWTFWLLGLILILVKGQQVSYNISIILECPDLSASNLTVTKSNVTLDPDIFPYVMYNAAIQCPPGYQFQEDEFRSAATAYCGLPPSVPHGFVSNVTSFMASGQAVYECDNGYSIQGDAATCDETGSWQSSSVECTAASCPTYTIDGGNGDVIVTSNDSTLFENECAEGYDLVGSVPFNLCRPDGTWSGSSTGVSCQALTCPLPAFDNGVYDTNEAVLKAEETVRLICDSGYNSTFAEITCFTNQSLSAIPECN</sequence>
<dbReference type="PROSITE" id="PS50923">
    <property type="entry name" value="SUSHI"/>
    <property type="match status" value="1"/>
</dbReference>
<feature type="signal peptide" evidence="7">
    <location>
        <begin position="1"/>
        <end position="23"/>
    </location>
</feature>
<dbReference type="HOGENOM" id="CLU_1071868_0_0_1"/>
<reference evidence="9 11" key="2">
    <citation type="journal article" date="2013" name="Nature">
        <title>Insights into bilaterian evolution from three spiralian genomes.</title>
        <authorList>
            <person name="Simakov O."/>
            <person name="Marletaz F."/>
            <person name="Cho S.J."/>
            <person name="Edsinger-Gonzales E."/>
            <person name="Havlak P."/>
            <person name="Hellsten U."/>
            <person name="Kuo D.H."/>
            <person name="Larsson T."/>
            <person name="Lv J."/>
            <person name="Arendt D."/>
            <person name="Savage R."/>
            <person name="Osoegawa K."/>
            <person name="de Jong P."/>
            <person name="Grimwood J."/>
            <person name="Chapman J.A."/>
            <person name="Shapiro H."/>
            <person name="Aerts A."/>
            <person name="Otillar R.P."/>
            <person name="Terry A.Y."/>
            <person name="Boore J.L."/>
            <person name="Grigoriev I.V."/>
            <person name="Lindberg D.R."/>
            <person name="Seaver E.C."/>
            <person name="Weisblat D.A."/>
            <person name="Putnam N.H."/>
            <person name="Rokhsar D.S."/>
        </authorList>
    </citation>
    <scope>NUCLEOTIDE SEQUENCE</scope>
    <source>
        <strain evidence="9 11">I ESC-2004</strain>
    </source>
</reference>
<evidence type="ECO:0000256" key="4">
    <source>
        <dbReference type="ARBA" id="ARBA00023157"/>
    </source>
</evidence>
<dbReference type="OrthoDB" id="6154373at2759"/>
<keyword evidence="5" id="KW-0325">Glycoprotein</keyword>
<proteinExistence type="predicted"/>
<dbReference type="InterPro" id="IPR035976">
    <property type="entry name" value="Sushi/SCR/CCP_sf"/>
</dbReference>
<reference evidence="10" key="3">
    <citation type="submission" date="2015-06" db="UniProtKB">
        <authorList>
            <consortium name="EnsemblMetazoa"/>
        </authorList>
    </citation>
    <scope>IDENTIFICATION</scope>
</reference>
<dbReference type="Gene3D" id="2.10.70.10">
    <property type="entry name" value="Complement Module, domain 1"/>
    <property type="match status" value="3"/>
</dbReference>
<dbReference type="SUPFAM" id="SSF57535">
    <property type="entry name" value="Complement control module/SCR domain"/>
    <property type="match status" value="2"/>
</dbReference>
<reference evidence="11" key="1">
    <citation type="submission" date="2012-12" db="EMBL/GenBank/DDBJ databases">
        <authorList>
            <person name="Hellsten U."/>
            <person name="Grimwood J."/>
            <person name="Chapman J.A."/>
            <person name="Shapiro H."/>
            <person name="Aerts A."/>
            <person name="Otillar R.P."/>
            <person name="Terry A.Y."/>
            <person name="Boore J.L."/>
            <person name="Simakov O."/>
            <person name="Marletaz F."/>
            <person name="Cho S.-J."/>
            <person name="Edsinger-Gonzales E."/>
            <person name="Havlak P."/>
            <person name="Kuo D.-H."/>
            <person name="Larsson T."/>
            <person name="Lv J."/>
            <person name="Arendt D."/>
            <person name="Savage R."/>
            <person name="Osoegawa K."/>
            <person name="de Jong P."/>
            <person name="Lindberg D.R."/>
            <person name="Seaver E.C."/>
            <person name="Weisblat D.A."/>
            <person name="Putnam N.H."/>
            <person name="Grigoriev I.V."/>
            <person name="Rokhsar D.S."/>
        </authorList>
    </citation>
    <scope>NUCLEOTIDE SEQUENCE</scope>
    <source>
        <strain evidence="11">I ESC-2004</strain>
    </source>
</reference>
<dbReference type="PANTHER" id="PTHR46393:SF7">
    <property type="entry name" value="COMPLEMENT C2"/>
    <property type="match status" value="1"/>
</dbReference>
<evidence type="ECO:0000259" key="8">
    <source>
        <dbReference type="PROSITE" id="PS50923"/>
    </source>
</evidence>
<keyword evidence="11" id="KW-1185">Reference proteome</keyword>
<dbReference type="EMBL" id="AMQN01028979">
    <property type="status" value="NOT_ANNOTATED_CDS"/>
    <property type="molecule type" value="Genomic_DNA"/>
</dbReference>
<accession>R7TMG0</accession>
<evidence type="ECO:0000313" key="9">
    <source>
        <dbReference type="EMBL" id="ELT94799.1"/>
    </source>
</evidence>
<dbReference type="EMBL" id="KB309308">
    <property type="protein sequence ID" value="ELT94799.1"/>
    <property type="molecule type" value="Genomic_DNA"/>
</dbReference>
<protein>
    <recommendedName>
        <fullName evidence="8">Sushi domain-containing protein</fullName>
    </recommendedName>
</protein>
<feature type="non-terminal residue" evidence="9">
    <location>
        <position position="260"/>
    </location>
</feature>
<keyword evidence="3" id="KW-0677">Repeat</keyword>
<dbReference type="CDD" id="cd00033">
    <property type="entry name" value="CCP"/>
    <property type="match status" value="1"/>
</dbReference>
<keyword evidence="1 6" id="KW-0768">Sushi</keyword>
<dbReference type="EMBL" id="AMQN01028980">
    <property type="status" value="NOT_ANNOTATED_CDS"/>
    <property type="molecule type" value="Genomic_DNA"/>
</dbReference>
<dbReference type="Pfam" id="PF00084">
    <property type="entry name" value="Sushi"/>
    <property type="match status" value="2"/>
</dbReference>
<keyword evidence="2 7" id="KW-0732">Signal</keyword>
<evidence type="ECO:0000256" key="1">
    <source>
        <dbReference type="ARBA" id="ARBA00022659"/>
    </source>
</evidence>
<name>R7TMG0_CAPTE</name>
<feature type="chain" id="PRO_5008787148" description="Sushi domain-containing protein" evidence="7">
    <location>
        <begin position="24"/>
        <end position="260"/>
    </location>
</feature>
<dbReference type="OMA" id="VFRFECT"/>
<evidence type="ECO:0000256" key="5">
    <source>
        <dbReference type="ARBA" id="ARBA00023180"/>
    </source>
</evidence>
<dbReference type="EnsemblMetazoa" id="CapteT194277">
    <property type="protein sequence ID" value="CapteP194277"/>
    <property type="gene ID" value="CapteG194277"/>
</dbReference>
<evidence type="ECO:0000313" key="10">
    <source>
        <dbReference type="EnsemblMetazoa" id="CapteP194277"/>
    </source>
</evidence>
<organism evidence="9">
    <name type="scientific">Capitella teleta</name>
    <name type="common">Polychaete worm</name>
    <dbReference type="NCBI Taxonomy" id="283909"/>
    <lineage>
        <taxon>Eukaryota</taxon>
        <taxon>Metazoa</taxon>
        <taxon>Spiralia</taxon>
        <taxon>Lophotrochozoa</taxon>
        <taxon>Annelida</taxon>
        <taxon>Polychaeta</taxon>
        <taxon>Sedentaria</taxon>
        <taxon>Scolecida</taxon>
        <taxon>Capitellidae</taxon>
        <taxon>Capitella</taxon>
    </lineage>
</organism>
<keyword evidence="4" id="KW-1015">Disulfide bond</keyword>
<dbReference type="Proteomes" id="UP000014760">
    <property type="component" value="Unassembled WGS sequence"/>
</dbReference>
<evidence type="ECO:0000256" key="7">
    <source>
        <dbReference type="SAM" id="SignalP"/>
    </source>
</evidence>
<dbReference type="STRING" id="283909.R7TMG0"/>
<comment type="caution">
    <text evidence="6">Lacks conserved residue(s) required for the propagation of feature annotation.</text>
</comment>
<evidence type="ECO:0000256" key="2">
    <source>
        <dbReference type="ARBA" id="ARBA00022729"/>
    </source>
</evidence>
<dbReference type="SMART" id="SM00032">
    <property type="entry name" value="CCP"/>
    <property type="match status" value="3"/>
</dbReference>
<evidence type="ECO:0000256" key="3">
    <source>
        <dbReference type="ARBA" id="ARBA00022737"/>
    </source>
</evidence>
<dbReference type="InterPro" id="IPR000436">
    <property type="entry name" value="Sushi_SCR_CCP_dom"/>
</dbReference>
<evidence type="ECO:0000313" key="11">
    <source>
        <dbReference type="Proteomes" id="UP000014760"/>
    </source>
</evidence>